<dbReference type="Gene3D" id="3.50.50.60">
    <property type="entry name" value="FAD/NAD(P)-binding domain"/>
    <property type="match status" value="2"/>
</dbReference>
<dbReference type="GO" id="GO:0016491">
    <property type="term" value="F:oxidoreductase activity"/>
    <property type="evidence" value="ECO:0007669"/>
    <property type="project" value="InterPro"/>
</dbReference>
<gene>
    <name evidence="5" type="ORF">H8S57_13070</name>
</gene>
<accession>A0A8J6JG84</accession>
<keyword evidence="2" id="KW-0285">Flavoprotein</keyword>
<dbReference type="PRINTS" id="PR00368">
    <property type="entry name" value="FADPNR"/>
</dbReference>
<evidence type="ECO:0000256" key="1">
    <source>
        <dbReference type="ARBA" id="ARBA00001974"/>
    </source>
</evidence>
<reference evidence="5" key="1">
    <citation type="submission" date="2020-08" db="EMBL/GenBank/DDBJ databases">
        <title>Genome public.</title>
        <authorList>
            <person name="Liu C."/>
            <person name="Sun Q."/>
        </authorList>
    </citation>
    <scope>NUCLEOTIDE SEQUENCE</scope>
    <source>
        <strain evidence="5">NSJ-51</strain>
    </source>
</reference>
<dbReference type="PRINTS" id="PR00411">
    <property type="entry name" value="PNDRDTASEI"/>
</dbReference>
<keyword evidence="3" id="KW-0274">FAD</keyword>
<dbReference type="RefSeq" id="WP_186908478.1">
    <property type="nucleotide sequence ID" value="NZ_JACOPP010000022.1"/>
</dbReference>
<dbReference type="SUPFAM" id="SSF51905">
    <property type="entry name" value="FAD/NAD(P)-binding domain"/>
    <property type="match status" value="1"/>
</dbReference>
<name>A0A8J6JG84_9FIRM</name>
<organism evidence="5 6">
    <name type="scientific">Lawsonibacter hominis</name>
    <dbReference type="NCBI Taxonomy" id="2763053"/>
    <lineage>
        <taxon>Bacteria</taxon>
        <taxon>Bacillati</taxon>
        <taxon>Bacillota</taxon>
        <taxon>Clostridia</taxon>
        <taxon>Eubacteriales</taxon>
        <taxon>Oscillospiraceae</taxon>
        <taxon>Lawsonibacter</taxon>
    </lineage>
</organism>
<dbReference type="Proteomes" id="UP000661435">
    <property type="component" value="Unassembled WGS sequence"/>
</dbReference>
<keyword evidence="6" id="KW-1185">Reference proteome</keyword>
<protein>
    <submittedName>
        <fullName evidence="5">FAD-dependent oxidoreductase</fullName>
    </submittedName>
</protein>
<feature type="domain" description="FAD/NAD(P)-binding" evidence="4">
    <location>
        <begin position="3"/>
        <end position="305"/>
    </location>
</feature>
<dbReference type="AlphaFoldDB" id="A0A8J6JG84"/>
<evidence type="ECO:0000313" key="6">
    <source>
        <dbReference type="Proteomes" id="UP000661435"/>
    </source>
</evidence>
<evidence type="ECO:0000256" key="3">
    <source>
        <dbReference type="ARBA" id="ARBA00022827"/>
    </source>
</evidence>
<proteinExistence type="predicted"/>
<evidence type="ECO:0000259" key="4">
    <source>
        <dbReference type="Pfam" id="PF07992"/>
    </source>
</evidence>
<dbReference type="InterPro" id="IPR036188">
    <property type="entry name" value="FAD/NAD-bd_sf"/>
</dbReference>
<evidence type="ECO:0000256" key="2">
    <source>
        <dbReference type="ARBA" id="ARBA00022630"/>
    </source>
</evidence>
<dbReference type="Pfam" id="PF07992">
    <property type="entry name" value="Pyr_redox_2"/>
    <property type="match status" value="1"/>
</dbReference>
<dbReference type="InterPro" id="IPR050260">
    <property type="entry name" value="FAD-bd_OxRdtase"/>
</dbReference>
<comment type="caution">
    <text evidence="5">The sequence shown here is derived from an EMBL/GenBank/DDBJ whole genome shotgun (WGS) entry which is preliminary data.</text>
</comment>
<comment type="cofactor">
    <cofactor evidence="1">
        <name>FAD</name>
        <dbReference type="ChEBI" id="CHEBI:57692"/>
    </cofactor>
</comment>
<dbReference type="EMBL" id="JACOPP010000022">
    <property type="protein sequence ID" value="MBC5734649.1"/>
    <property type="molecule type" value="Genomic_DNA"/>
</dbReference>
<dbReference type="PANTHER" id="PTHR43429">
    <property type="entry name" value="PYRIDINE NUCLEOTIDE-DISULFIDE OXIDOREDUCTASE DOMAIN-CONTAINING"/>
    <property type="match status" value="1"/>
</dbReference>
<evidence type="ECO:0000313" key="5">
    <source>
        <dbReference type="EMBL" id="MBC5734649.1"/>
    </source>
</evidence>
<dbReference type="InterPro" id="IPR023753">
    <property type="entry name" value="FAD/NAD-binding_dom"/>
</dbReference>
<sequence length="420" mass="45501">MKNYAIVGFGCAGFHAARAIRQLDPSGRIAVFSDTGQPPFNPMLTTYYASEKLELDGVFPFGGMEEIQRKLSLELYSDMRVRRVDTAHRSIELEGGQMRGFDAILIATGASALVPGPLRRGGGDFFLMRTLNDAQRLRRRLEQGGVKRAVVVGGSMVGIKVAELLYRRGVEVTLADGAPYLFPLAAYESTAHAIQQRLEERGLDLIFRAQVSAVTPKGVTLADGRTLEADLVCLCIGTRANVELVANTQVLEGENVQIERGIVVDEGMRTNVPGIYAAGDCCEGVNLQTGKTAVIGLWANAGAQGDCAGRNMAGQFCRYYGNILHNITHFFDMDFIGLGDPNLPGERCSFREKGFTVEAILEDGKLNSINLFGNYRISGILKNHLTKRLLGGEARLTPAQQGLLAAGGLSRAFIRRIGGE</sequence>
<dbReference type="PANTHER" id="PTHR43429:SF3">
    <property type="entry name" value="NITRITE REDUCTASE [NAD(P)H]"/>
    <property type="match status" value="1"/>
</dbReference>